<dbReference type="AlphaFoldDB" id="A0A395T246"/>
<name>A0A395T246_9HYPO</name>
<evidence type="ECO:0000313" key="3">
    <source>
        <dbReference type="EMBL" id="RGP78392.1"/>
    </source>
</evidence>
<dbReference type="GO" id="GO:0003700">
    <property type="term" value="F:DNA-binding transcription factor activity"/>
    <property type="evidence" value="ECO:0007669"/>
    <property type="project" value="TreeGrafter"/>
</dbReference>
<dbReference type="GO" id="GO:0005634">
    <property type="term" value="C:nucleus"/>
    <property type="evidence" value="ECO:0007669"/>
    <property type="project" value="UniProtKB-SubCell"/>
</dbReference>
<dbReference type="OrthoDB" id="10054429at2759"/>
<comment type="caution">
    <text evidence="3">The sequence shown here is derived from an EMBL/GenBank/DDBJ whole genome shotgun (WGS) entry which is preliminary data.</text>
</comment>
<keyword evidence="2" id="KW-0539">Nucleus</keyword>
<evidence type="ECO:0000313" key="4">
    <source>
        <dbReference type="Proteomes" id="UP000266234"/>
    </source>
</evidence>
<organism evidence="3 4">
    <name type="scientific">Fusarium longipes</name>
    <dbReference type="NCBI Taxonomy" id="694270"/>
    <lineage>
        <taxon>Eukaryota</taxon>
        <taxon>Fungi</taxon>
        <taxon>Dikarya</taxon>
        <taxon>Ascomycota</taxon>
        <taxon>Pezizomycotina</taxon>
        <taxon>Sordariomycetes</taxon>
        <taxon>Hypocreomycetidae</taxon>
        <taxon>Hypocreales</taxon>
        <taxon>Nectriaceae</taxon>
        <taxon>Fusarium</taxon>
    </lineage>
</organism>
<dbReference type="Proteomes" id="UP000266234">
    <property type="component" value="Unassembled WGS sequence"/>
</dbReference>
<keyword evidence="4" id="KW-1185">Reference proteome</keyword>
<reference evidence="3 4" key="1">
    <citation type="journal article" date="2018" name="PLoS Pathog.">
        <title>Evolution of structural diversity of trichothecenes, a family of toxins produced by plant pathogenic and entomopathogenic fungi.</title>
        <authorList>
            <person name="Proctor R.H."/>
            <person name="McCormick S.P."/>
            <person name="Kim H.S."/>
            <person name="Cardoza R.E."/>
            <person name="Stanley A.M."/>
            <person name="Lindo L."/>
            <person name="Kelly A."/>
            <person name="Brown D.W."/>
            <person name="Lee T."/>
            <person name="Vaughan M.M."/>
            <person name="Alexander N.J."/>
            <person name="Busman M."/>
            <person name="Gutierrez S."/>
        </authorList>
    </citation>
    <scope>NUCLEOTIDE SEQUENCE [LARGE SCALE GENOMIC DNA]</scope>
    <source>
        <strain evidence="3 4">NRRL 20695</strain>
    </source>
</reference>
<dbReference type="PANTHER" id="PTHR37534:SF11">
    <property type="entry name" value="ZN(II)2CYS6 TRANSCRIPTION FACTOR (EUROFUNG)"/>
    <property type="match status" value="1"/>
</dbReference>
<dbReference type="GO" id="GO:0000976">
    <property type="term" value="F:transcription cis-regulatory region binding"/>
    <property type="evidence" value="ECO:0007669"/>
    <property type="project" value="TreeGrafter"/>
</dbReference>
<sequence length="452" mass="50947">MTPTLYTPKDESLILLSHYYSDICQVASSFDSPQNPYRSLVADMIRDSPIIFNCAMSMSASHLSQMGYTSSEPLAFQTEAISLIAKGVANIEAGSNSMILADRAVCPRKTKDDLLLGIILLGMTTSWHDPSSLGLFHFHGARQLFSIWIVENDMTKLQLPGSYMQRLIVSSMIYWEVMAACLIDQDTDTFSYLDIFSNQPRIFFSYPCPWTGVGTGVFILLAKCIAVVRKHRTGHSNMWCFGSAISNLALVQKALALIQEFETTQIPSVEEIQETGDFFAPADHLYKIAVSHKLVGILELYRSFPGIRQAFSQPTDTLINFTHVDNGQQRLHSQCTLELAVKILGIMKTIPEDSRTVSIQTLILLSAGSTLRFYSTSDREMVTNWRRFVLDRLRRVYIRLRLQTINQAAAILKEVWVRMDSMEARSSGCESPIMHVHWMDVMVDNKLETILG</sequence>
<dbReference type="STRING" id="694270.A0A395T246"/>
<evidence type="ECO:0000256" key="2">
    <source>
        <dbReference type="ARBA" id="ARBA00023242"/>
    </source>
</evidence>
<dbReference type="InterPro" id="IPR021858">
    <property type="entry name" value="Fun_TF"/>
</dbReference>
<evidence type="ECO:0000256" key="1">
    <source>
        <dbReference type="ARBA" id="ARBA00004123"/>
    </source>
</evidence>
<protein>
    <submittedName>
        <fullName evidence="3">Hnm1-choline permease</fullName>
    </submittedName>
</protein>
<dbReference type="Pfam" id="PF11951">
    <property type="entry name" value="Fungal_trans_2"/>
    <property type="match status" value="1"/>
</dbReference>
<proteinExistence type="predicted"/>
<dbReference type="PANTHER" id="PTHR37534">
    <property type="entry name" value="TRANSCRIPTIONAL ACTIVATOR PROTEIN UGA3"/>
    <property type="match status" value="1"/>
</dbReference>
<comment type="subcellular location">
    <subcellularLocation>
        <location evidence="1">Nucleus</location>
    </subcellularLocation>
</comment>
<dbReference type="EMBL" id="PXOG01000070">
    <property type="protein sequence ID" value="RGP78392.1"/>
    <property type="molecule type" value="Genomic_DNA"/>
</dbReference>
<accession>A0A395T246</accession>
<gene>
    <name evidence="3" type="ORF">FLONG3_3528</name>
</gene>
<dbReference type="GO" id="GO:0045944">
    <property type="term" value="P:positive regulation of transcription by RNA polymerase II"/>
    <property type="evidence" value="ECO:0007669"/>
    <property type="project" value="TreeGrafter"/>
</dbReference>